<organism evidence="3 4">
    <name type="scientific">Aspergillus novofumigatus (strain IBT 16806)</name>
    <dbReference type="NCBI Taxonomy" id="1392255"/>
    <lineage>
        <taxon>Eukaryota</taxon>
        <taxon>Fungi</taxon>
        <taxon>Dikarya</taxon>
        <taxon>Ascomycota</taxon>
        <taxon>Pezizomycotina</taxon>
        <taxon>Eurotiomycetes</taxon>
        <taxon>Eurotiomycetidae</taxon>
        <taxon>Eurotiales</taxon>
        <taxon>Aspergillaceae</taxon>
        <taxon>Aspergillus</taxon>
        <taxon>Aspergillus subgen. Fumigati</taxon>
    </lineage>
</organism>
<dbReference type="GO" id="GO:0005737">
    <property type="term" value="C:cytoplasm"/>
    <property type="evidence" value="ECO:0007669"/>
    <property type="project" value="TreeGrafter"/>
</dbReference>
<dbReference type="PANTHER" id="PTHR48070">
    <property type="entry name" value="ESTERASE OVCA2"/>
    <property type="match status" value="1"/>
</dbReference>
<dbReference type="Pfam" id="PF03959">
    <property type="entry name" value="FSH1"/>
    <property type="match status" value="1"/>
</dbReference>
<dbReference type="InterPro" id="IPR005645">
    <property type="entry name" value="FSH-like_dom"/>
</dbReference>
<dbReference type="GO" id="GO:0019748">
    <property type="term" value="P:secondary metabolic process"/>
    <property type="evidence" value="ECO:0007669"/>
    <property type="project" value="TreeGrafter"/>
</dbReference>
<protein>
    <recommendedName>
        <fullName evidence="2">Serine hydrolase domain-containing protein</fullName>
    </recommendedName>
</protein>
<feature type="domain" description="Serine hydrolase" evidence="2">
    <location>
        <begin position="2"/>
        <end position="222"/>
    </location>
</feature>
<reference evidence="4" key="1">
    <citation type="journal article" date="2018" name="Proc. Natl. Acad. Sci. U.S.A.">
        <title>Linking secondary metabolites to gene clusters through genome sequencing of six diverse Aspergillus species.</title>
        <authorList>
            <person name="Kaerboelling I."/>
            <person name="Vesth T.C."/>
            <person name="Frisvad J.C."/>
            <person name="Nybo J.L."/>
            <person name="Theobald S."/>
            <person name="Kuo A."/>
            <person name="Bowyer P."/>
            <person name="Matsuda Y."/>
            <person name="Mondo S."/>
            <person name="Lyhne E.K."/>
            <person name="Kogle M.E."/>
            <person name="Clum A."/>
            <person name="Lipzen A."/>
            <person name="Salamov A."/>
            <person name="Ngan C.Y."/>
            <person name="Daum C."/>
            <person name="Chiniquy J."/>
            <person name="Barry K."/>
            <person name="LaButti K."/>
            <person name="Haridas S."/>
            <person name="Simmons B.A."/>
            <person name="Magnuson J.K."/>
            <person name="Mortensen U.H."/>
            <person name="Larsen T.O."/>
            <person name="Grigoriev I.V."/>
            <person name="Baker S.E."/>
            <person name="Andersen M.R."/>
        </authorList>
    </citation>
    <scope>NUCLEOTIDE SEQUENCE [LARGE SCALE GENOMIC DNA]</scope>
    <source>
        <strain evidence="4">IBT 16806</strain>
    </source>
</reference>
<keyword evidence="4" id="KW-1185">Reference proteome</keyword>
<evidence type="ECO:0000256" key="1">
    <source>
        <dbReference type="ARBA" id="ARBA00022801"/>
    </source>
</evidence>
<dbReference type="PANTHER" id="PTHR48070:SF7">
    <property type="entry name" value="SERINE HYDROLASE FSH DOMAIN-CONTAINING PROTEIN-RELATED"/>
    <property type="match status" value="1"/>
</dbReference>
<comment type="caution">
    <text evidence="3">The sequence shown here is derived from an EMBL/GenBank/DDBJ whole genome shotgun (WGS) entry which is preliminary data.</text>
</comment>
<dbReference type="InterPro" id="IPR029058">
    <property type="entry name" value="AB_hydrolase_fold"/>
</dbReference>
<dbReference type="EMBL" id="MSZS01000002">
    <property type="protein sequence ID" value="PKX97537.1"/>
    <property type="molecule type" value="Genomic_DNA"/>
</dbReference>
<dbReference type="OMA" id="ASMILQH"/>
<dbReference type="OrthoDB" id="414698at2759"/>
<evidence type="ECO:0000313" key="3">
    <source>
        <dbReference type="EMBL" id="PKX97537.1"/>
    </source>
</evidence>
<proteinExistence type="predicted"/>
<dbReference type="InterPro" id="IPR050593">
    <property type="entry name" value="LovG"/>
</dbReference>
<dbReference type="VEuPathDB" id="FungiDB:P174DRAFT_112596"/>
<name>A0A2I1CIW2_ASPN1</name>
<sequence length="238" mass="26029">MKFLCLHGMGTNSQILQIQLAGIINQLPQHEFIFVDGLEPCPPDPEVKSLWPGGPYLSYYTAPTPEQLDEAYSLVLEVMAEDGPFDGVIGFSQGAALAASMILQHQKDQPTAVPLFSLGVFLGASLPFDRHSTLARQSVVASKHQPSGYVGGKEEHDLLILQRYDPRTISLRINIPILHVAGKRDPFYQQSELLVGLCSADASSVIHDGGHFVPKDTHTTAKIVRLIDALVGRVQHRC</sequence>
<dbReference type="Proteomes" id="UP000234474">
    <property type="component" value="Unassembled WGS sequence"/>
</dbReference>
<keyword evidence="1" id="KW-0378">Hydrolase</keyword>
<dbReference type="GO" id="GO:0016787">
    <property type="term" value="F:hydrolase activity"/>
    <property type="evidence" value="ECO:0007669"/>
    <property type="project" value="UniProtKB-KW"/>
</dbReference>
<dbReference type="GO" id="GO:0005634">
    <property type="term" value="C:nucleus"/>
    <property type="evidence" value="ECO:0007669"/>
    <property type="project" value="TreeGrafter"/>
</dbReference>
<accession>A0A2I1CIW2</accession>
<dbReference type="SUPFAM" id="SSF53474">
    <property type="entry name" value="alpha/beta-Hydrolases"/>
    <property type="match status" value="1"/>
</dbReference>
<evidence type="ECO:0000313" key="4">
    <source>
        <dbReference type="Proteomes" id="UP000234474"/>
    </source>
</evidence>
<evidence type="ECO:0000259" key="2">
    <source>
        <dbReference type="Pfam" id="PF03959"/>
    </source>
</evidence>
<gene>
    <name evidence="3" type="ORF">P174DRAFT_112596</name>
</gene>
<dbReference type="RefSeq" id="XP_024686132.1">
    <property type="nucleotide sequence ID" value="XM_024821033.1"/>
</dbReference>
<dbReference type="GeneID" id="36528359"/>
<dbReference type="AlphaFoldDB" id="A0A2I1CIW2"/>
<dbReference type="Gene3D" id="3.40.50.1820">
    <property type="entry name" value="alpha/beta hydrolase"/>
    <property type="match status" value="1"/>
</dbReference>